<feature type="domain" description="DNA methylase N-4/N-6" evidence="6">
    <location>
        <begin position="37"/>
        <end position="235"/>
    </location>
</feature>
<name>A0ABT4GQI3_PAEAL</name>
<accession>A0ABT4GQI3</accession>
<evidence type="ECO:0000313" key="8">
    <source>
        <dbReference type="Proteomes" id="UP001527181"/>
    </source>
</evidence>
<evidence type="ECO:0000256" key="1">
    <source>
        <dbReference type="ARBA" id="ARBA00006594"/>
    </source>
</evidence>
<evidence type="ECO:0000313" key="7">
    <source>
        <dbReference type="EMBL" id="MCY9758956.1"/>
    </source>
</evidence>
<dbReference type="InterPro" id="IPR029063">
    <property type="entry name" value="SAM-dependent_MTases_sf"/>
</dbReference>
<dbReference type="EMBL" id="JAMDNP010000001">
    <property type="protein sequence ID" value="MCY9758956.1"/>
    <property type="molecule type" value="Genomic_DNA"/>
</dbReference>
<keyword evidence="2" id="KW-0489">Methyltransferase</keyword>
<dbReference type="Gene3D" id="3.40.50.150">
    <property type="entry name" value="Vaccinia Virus protein VP39"/>
    <property type="match status" value="1"/>
</dbReference>
<dbReference type="PROSITE" id="PS00092">
    <property type="entry name" value="N6_MTASE"/>
    <property type="match status" value="1"/>
</dbReference>
<comment type="similarity">
    <text evidence="1">Belongs to the N(4)/N(6)-methyltransferase family.</text>
</comment>
<evidence type="ECO:0000259" key="6">
    <source>
        <dbReference type="Pfam" id="PF01555"/>
    </source>
</evidence>
<keyword evidence="8" id="KW-1185">Reference proteome</keyword>
<evidence type="ECO:0000256" key="2">
    <source>
        <dbReference type="ARBA" id="ARBA00022603"/>
    </source>
</evidence>
<organism evidence="7 8">
    <name type="scientific">Paenibacillus alvei</name>
    <name type="common">Bacillus alvei</name>
    <dbReference type="NCBI Taxonomy" id="44250"/>
    <lineage>
        <taxon>Bacteria</taxon>
        <taxon>Bacillati</taxon>
        <taxon>Bacillota</taxon>
        <taxon>Bacilli</taxon>
        <taxon>Bacillales</taxon>
        <taxon>Paenibacillaceae</taxon>
        <taxon>Paenibacillus</taxon>
    </lineage>
</organism>
<evidence type="ECO:0000256" key="3">
    <source>
        <dbReference type="ARBA" id="ARBA00022679"/>
    </source>
</evidence>
<keyword evidence="3" id="KW-0808">Transferase</keyword>
<proteinExistence type="inferred from homology"/>
<dbReference type="InterPro" id="IPR002295">
    <property type="entry name" value="N4/N6-MTase_EcoPI_Mod-like"/>
</dbReference>
<dbReference type="Proteomes" id="UP001527181">
    <property type="component" value="Unassembled WGS sequence"/>
</dbReference>
<dbReference type="RefSeq" id="WP_268600586.1">
    <property type="nucleotide sequence ID" value="NZ_JAMDNP010000001.1"/>
</dbReference>
<evidence type="ECO:0000256" key="5">
    <source>
        <dbReference type="ARBA" id="ARBA00022747"/>
    </source>
</evidence>
<gene>
    <name evidence="7" type="ORF">M5X12_00070</name>
</gene>
<dbReference type="InterPro" id="IPR002941">
    <property type="entry name" value="DNA_methylase_N4/N6"/>
</dbReference>
<dbReference type="PRINTS" id="PR00506">
    <property type="entry name" value="D21N6MTFRASE"/>
</dbReference>
<dbReference type="InterPro" id="IPR002052">
    <property type="entry name" value="DNA_methylase_N6_adenine_CS"/>
</dbReference>
<protein>
    <submittedName>
        <fullName evidence="7">Site-specific DNA-methyltransferase</fullName>
    </submittedName>
</protein>
<keyword evidence="4" id="KW-0949">S-adenosyl-L-methionine</keyword>
<keyword evidence="5" id="KW-0680">Restriction system</keyword>
<dbReference type="Pfam" id="PF01555">
    <property type="entry name" value="N6_N4_Mtase"/>
    <property type="match status" value="1"/>
</dbReference>
<comment type="caution">
    <text evidence="7">The sequence shown here is derived from an EMBL/GenBank/DDBJ whole genome shotgun (WGS) entry which is preliminary data.</text>
</comment>
<sequence>MEIKHGSIFKLGRHRLMCGDSTLAQDVAKLMDGQQADMCFTDPPYAAFGSSNGMINGIVDTKMVEPFMRAVLGGIKSITKDFAHLYVCCDYRSYPAWRKSADVLFLPLKNLIVWVKTRGGGLGSHYTHCHEFVMFFHREPDINKIAMKDKKSGARRVNGRGNVWFYNKVIRKLSEKLHNAEKPLQMVIDAIENSSDKGDMVVDLFGGSGTTLIASEQTERICYMMEVEPENCLTIIKRWEQETGQKAEVMSR</sequence>
<reference evidence="7 8" key="1">
    <citation type="submission" date="2022-05" db="EMBL/GenBank/DDBJ databases">
        <title>Genome Sequencing of Bee-Associated Microbes.</title>
        <authorList>
            <person name="Dunlap C."/>
        </authorList>
    </citation>
    <scope>NUCLEOTIDE SEQUENCE [LARGE SCALE GENOMIC DNA]</scope>
    <source>
        <strain evidence="7 8">NRRL B-04010</strain>
    </source>
</reference>
<dbReference type="SUPFAM" id="SSF53335">
    <property type="entry name" value="S-adenosyl-L-methionine-dependent methyltransferases"/>
    <property type="match status" value="1"/>
</dbReference>
<evidence type="ECO:0000256" key="4">
    <source>
        <dbReference type="ARBA" id="ARBA00022691"/>
    </source>
</evidence>